<dbReference type="NCBIfam" id="TIGR01378">
    <property type="entry name" value="thi_PPkinase"/>
    <property type="match status" value="1"/>
</dbReference>
<dbReference type="InterPro" id="IPR036371">
    <property type="entry name" value="TPK_B1-bd_sf"/>
</dbReference>
<dbReference type="GO" id="GO:0030975">
    <property type="term" value="F:thiamine binding"/>
    <property type="evidence" value="ECO:0007669"/>
    <property type="project" value="InterPro"/>
</dbReference>
<keyword evidence="2" id="KW-0547">Nucleotide-binding</keyword>
<dbReference type="SUPFAM" id="SSF63862">
    <property type="entry name" value="Thiamin pyrophosphokinase, substrate-binding domain"/>
    <property type="match status" value="1"/>
</dbReference>
<dbReference type="GO" id="GO:0004788">
    <property type="term" value="F:thiamine diphosphokinase activity"/>
    <property type="evidence" value="ECO:0007669"/>
    <property type="project" value="UniProtKB-UniRule"/>
</dbReference>
<dbReference type="PANTHER" id="PTHR13622">
    <property type="entry name" value="THIAMIN PYROPHOSPHOKINASE"/>
    <property type="match status" value="1"/>
</dbReference>
<dbReference type="PANTHER" id="PTHR13622:SF8">
    <property type="entry name" value="THIAMIN PYROPHOSPHOKINASE 1"/>
    <property type="match status" value="1"/>
</dbReference>
<dbReference type="Proteomes" id="UP000199167">
    <property type="component" value="Unassembled WGS sequence"/>
</dbReference>
<dbReference type="EMBL" id="FOIZ01000001">
    <property type="protein sequence ID" value="SEW22344.1"/>
    <property type="molecule type" value="Genomic_DNA"/>
</dbReference>
<evidence type="ECO:0000256" key="3">
    <source>
        <dbReference type="ARBA" id="ARBA00022777"/>
    </source>
</evidence>
<evidence type="ECO:0000256" key="5">
    <source>
        <dbReference type="NCBIfam" id="TIGR01378"/>
    </source>
</evidence>
<keyword evidence="3 7" id="KW-0418">Kinase</keyword>
<name>A0A1I0Q5V0_9RHOB</name>
<dbReference type="Pfam" id="PF04265">
    <property type="entry name" value="TPK_B1_binding"/>
    <property type="match status" value="1"/>
</dbReference>
<dbReference type="SMART" id="SM00983">
    <property type="entry name" value="TPK_B1_binding"/>
    <property type="match status" value="1"/>
</dbReference>
<dbReference type="GO" id="GO:0009229">
    <property type="term" value="P:thiamine diphosphate biosynthetic process"/>
    <property type="evidence" value="ECO:0007669"/>
    <property type="project" value="InterPro"/>
</dbReference>
<organism evidence="7 8">
    <name type="scientific">Cognatiyoonia koreensis</name>
    <dbReference type="NCBI Taxonomy" id="364200"/>
    <lineage>
        <taxon>Bacteria</taxon>
        <taxon>Pseudomonadati</taxon>
        <taxon>Pseudomonadota</taxon>
        <taxon>Alphaproteobacteria</taxon>
        <taxon>Rhodobacterales</taxon>
        <taxon>Paracoccaceae</taxon>
        <taxon>Cognatiyoonia</taxon>
    </lineage>
</organism>
<keyword evidence="1" id="KW-0808">Transferase</keyword>
<feature type="domain" description="Thiamin pyrophosphokinase thiamin-binding" evidence="6">
    <location>
        <begin position="129"/>
        <end position="200"/>
    </location>
</feature>
<keyword evidence="4" id="KW-0067">ATP-binding</keyword>
<evidence type="ECO:0000256" key="2">
    <source>
        <dbReference type="ARBA" id="ARBA00022741"/>
    </source>
</evidence>
<accession>A0A1I0Q5V0</accession>
<evidence type="ECO:0000313" key="8">
    <source>
        <dbReference type="Proteomes" id="UP000199167"/>
    </source>
</evidence>
<evidence type="ECO:0000256" key="4">
    <source>
        <dbReference type="ARBA" id="ARBA00022840"/>
    </source>
</evidence>
<sequence length="219" mass="22735">MHSPIVSSSSPITVLGGAELGTTELNISLNHAPSVVAADGGADHALAHGCDVAAVIGDLDSISKEARSAFADVIHLVTESDTTDFEKTLSRISAPLILGCGFLGGRLDHQMAVVNVLARYAHQPVILLSTTDVVFLSPARMRLAVPVGTRIGLLPLATVKAQTTGLRWNLDGVDLHPTRWVSSSNEAADDTVSVVADGPLLITLPLAQLDAAIAAVRAE</sequence>
<dbReference type="SUPFAM" id="SSF63999">
    <property type="entry name" value="Thiamin pyrophosphokinase, catalytic domain"/>
    <property type="match status" value="1"/>
</dbReference>
<dbReference type="InterPro" id="IPR036759">
    <property type="entry name" value="TPK_catalytic_sf"/>
</dbReference>
<evidence type="ECO:0000259" key="6">
    <source>
        <dbReference type="SMART" id="SM00983"/>
    </source>
</evidence>
<dbReference type="GO" id="GO:0005524">
    <property type="term" value="F:ATP binding"/>
    <property type="evidence" value="ECO:0007669"/>
    <property type="project" value="UniProtKB-KW"/>
</dbReference>
<dbReference type="InterPro" id="IPR007373">
    <property type="entry name" value="Thiamin_PyroPKinase_B1-bd"/>
</dbReference>
<dbReference type="STRING" id="364200.SAMN04488515_1692"/>
<dbReference type="EC" id="2.7.6.2" evidence="5"/>
<dbReference type="GO" id="GO:0016301">
    <property type="term" value="F:kinase activity"/>
    <property type="evidence" value="ECO:0007669"/>
    <property type="project" value="UniProtKB-KW"/>
</dbReference>
<dbReference type="Gene3D" id="3.40.50.10240">
    <property type="entry name" value="Thiamin pyrophosphokinase, catalytic domain"/>
    <property type="match status" value="1"/>
</dbReference>
<dbReference type="Pfam" id="PF04263">
    <property type="entry name" value="TPK_catalytic"/>
    <property type="match status" value="1"/>
</dbReference>
<evidence type="ECO:0000256" key="1">
    <source>
        <dbReference type="ARBA" id="ARBA00022679"/>
    </source>
</evidence>
<dbReference type="CDD" id="cd07995">
    <property type="entry name" value="TPK"/>
    <property type="match status" value="1"/>
</dbReference>
<dbReference type="InterPro" id="IPR007371">
    <property type="entry name" value="TPK_catalytic"/>
</dbReference>
<proteinExistence type="predicted"/>
<reference evidence="7 8" key="1">
    <citation type="submission" date="2016-10" db="EMBL/GenBank/DDBJ databases">
        <authorList>
            <person name="de Groot N.N."/>
        </authorList>
    </citation>
    <scope>NUCLEOTIDE SEQUENCE [LARGE SCALE GENOMIC DNA]</scope>
    <source>
        <strain evidence="7 8">DSM 17925</strain>
    </source>
</reference>
<gene>
    <name evidence="7" type="ORF">SAMN04488515_1692</name>
</gene>
<dbReference type="InterPro" id="IPR006282">
    <property type="entry name" value="Thi_PPkinase"/>
</dbReference>
<protein>
    <recommendedName>
        <fullName evidence="5">Thiamine diphosphokinase</fullName>
        <ecNumber evidence="5">2.7.6.2</ecNumber>
    </recommendedName>
</protein>
<evidence type="ECO:0000313" key="7">
    <source>
        <dbReference type="EMBL" id="SEW22344.1"/>
    </source>
</evidence>
<dbReference type="GO" id="GO:0006772">
    <property type="term" value="P:thiamine metabolic process"/>
    <property type="evidence" value="ECO:0007669"/>
    <property type="project" value="UniProtKB-UniRule"/>
</dbReference>
<keyword evidence="8" id="KW-1185">Reference proteome</keyword>
<dbReference type="RefSeq" id="WP_165611807.1">
    <property type="nucleotide sequence ID" value="NZ_FOIZ01000001.1"/>
</dbReference>
<dbReference type="AlphaFoldDB" id="A0A1I0Q5V0"/>